<sequence>MDLNEEQPRHSSFFMDLNEEPFRHSSVFMDLNEEPLGQCPYHFDSNEIPSKGDSYLLKQIPEIFHPQRYKIFRSIAVWLGYDEDQWPYVRRELLDELESSYSTYSRFFYGIDEIHTLLSFWESPAPEQLWMTMPETGILIANRFGVIFQLLTIRGSMTCFPLWKEFQYHRVFTISHVNNNHFVVVQLEEEYPMTPISALWTRNKIPSAVGWQIMYKSRLEFYKKLKPTQQSFIGIED</sequence>
<gene>
    <name evidence="1" type="ORF">OSB04_006957</name>
</gene>
<accession>A0AA38WI55</accession>
<name>A0AA38WI55_9ASTR</name>
<proteinExistence type="predicted"/>
<keyword evidence="2" id="KW-1185">Reference proteome</keyword>
<evidence type="ECO:0000313" key="2">
    <source>
        <dbReference type="Proteomes" id="UP001172457"/>
    </source>
</evidence>
<organism evidence="1 2">
    <name type="scientific">Centaurea solstitialis</name>
    <name type="common">yellow star-thistle</name>
    <dbReference type="NCBI Taxonomy" id="347529"/>
    <lineage>
        <taxon>Eukaryota</taxon>
        <taxon>Viridiplantae</taxon>
        <taxon>Streptophyta</taxon>
        <taxon>Embryophyta</taxon>
        <taxon>Tracheophyta</taxon>
        <taxon>Spermatophyta</taxon>
        <taxon>Magnoliopsida</taxon>
        <taxon>eudicotyledons</taxon>
        <taxon>Gunneridae</taxon>
        <taxon>Pentapetalae</taxon>
        <taxon>asterids</taxon>
        <taxon>campanulids</taxon>
        <taxon>Asterales</taxon>
        <taxon>Asteraceae</taxon>
        <taxon>Carduoideae</taxon>
        <taxon>Cardueae</taxon>
        <taxon>Centaureinae</taxon>
        <taxon>Centaurea</taxon>
    </lineage>
</organism>
<evidence type="ECO:0000313" key="1">
    <source>
        <dbReference type="EMBL" id="KAJ9561797.1"/>
    </source>
</evidence>
<protein>
    <submittedName>
        <fullName evidence="1">Uncharacterized protein</fullName>
    </submittedName>
</protein>
<dbReference type="EMBL" id="JARYMX010000002">
    <property type="protein sequence ID" value="KAJ9561797.1"/>
    <property type="molecule type" value="Genomic_DNA"/>
</dbReference>
<comment type="caution">
    <text evidence="1">The sequence shown here is derived from an EMBL/GenBank/DDBJ whole genome shotgun (WGS) entry which is preliminary data.</text>
</comment>
<dbReference type="AlphaFoldDB" id="A0AA38WI55"/>
<reference evidence="1" key="1">
    <citation type="submission" date="2023-03" db="EMBL/GenBank/DDBJ databases">
        <title>Chromosome-scale reference genome and RAD-based genetic map of yellow starthistle (Centaurea solstitialis) reveal putative structural variation and QTLs associated with invader traits.</title>
        <authorList>
            <person name="Reatini B."/>
            <person name="Cang F.A."/>
            <person name="Jiang Q."/>
            <person name="Mckibben M.T.W."/>
            <person name="Barker M.S."/>
            <person name="Rieseberg L.H."/>
            <person name="Dlugosch K.M."/>
        </authorList>
    </citation>
    <scope>NUCLEOTIDE SEQUENCE</scope>
    <source>
        <strain evidence="1">CAN-66</strain>
        <tissue evidence="1">Leaf</tissue>
    </source>
</reference>
<dbReference type="Proteomes" id="UP001172457">
    <property type="component" value="Chromosome 2"/>
</dbReference>
<dbReference type="CDD" id="cd22744">
    <property type="entry name" value="OTU"/>
    <property type="match status" value="1"/>
</dbReference>